<dbReference type="InterPro" id="IPR029068">
    <property type="entry name" value="Glyas_Bleomycin-R_OHBP_Dase"/>
</dbReference>
<keyword evidence="3" id="KW-1185">Reference proteome</keyword>
<dbReference type="SUPFAM" id="SSF54593">
    <property type="entry name" value="Glyoxalase/Bleomycin resistance protein/Dihydroxybiphenyl dioxygenase"/>
    <property type="match status" value="1"/>
</dbReference>
<dbReference type="InterPro" id="IPR037523">
    <property type="entry name" value="VOC_core"/>
</dbReference>
<proteinExistence type="predicted"/>
<dbReference type="Proteomes" id="UP000199308">
    <property type="component" value="Unassembled WGS sequence"/>
</dbReference>
<dbReference type="EMBL" id="FOHK01000009">
    <property type="protein sequence ID" value="SET57490.1"/>
    <property type="molecule type" value="Genomic_DNA"/>
</dbReference>
<dbReference type="AlphaFoldDB" id="A0A1I0FH99"/>
<dbReference type="InterPro" id="IPR004360">
    <property type="entry name" value="Glyas_Fos-R_dOase_dom"/>
</dbReference>
<dbReference type="PROSITE" id="PS51819">
    <property type="entry name" value="VOC"/>
    <property type="match status" value="1"/>
</dbReference>
<gene>
    <name evidence="2" type="ORF">SAMN05660429_02131</name>
</gene>
<dbReference type="RefSeq" id="WP_093330031.1">
    <property type="nucleotide sequence ID" value="NZ_AP027363.1"/>
</dbReference>
<dbReference type="Pfam" id="PF00903">
    <property type="entry name" value="Glyoxalase"/>
    <property type="match status" value="1"/>
</dbReference>
<evidence type="ECO:0000259" key="1">
    <source>
        <dbReference type="PROSITE" id="PS51819"/>
    </source>
</evidence>
<dbReference type="STRING" id="349064.SAMN05660429_02131"/>
<dbReference type="PANTHER" id="PTHR33993:SF14">
    <property type="entry name" value="GB|AAF24581.1"/>
    <property type="match status" value="1"/>
</dbReference>
<dbReference type="Gene3D" id="3.10.180.10">
    <property type="entry name" value="2,3-Dihydroxybiphenyl 1,2-Dioxygenase, domain 1"/>
    <property type="match status" value="1"/>
</dbReference>
<name>A0A1I0FH99_THASX</name>
<reference evidence="2 3" key="1">
    <citation type="submission" date="2016-10" db="EMBL/GenBank/DDBJ databases">
        <authorList>
            <person name="de Groot N.N."/>
        </authorList>
    </citation>
    <scope>NUCLEOTIDE SEQUENCE [LARGE SCALE GENOMIC DNA]</scope>
    <source>
        <strain evidence="2 3">DSM 19706</strain>
    </source>
</reference>
<dbReference type="InterPro" id="IPR052164">
    <property type="entry name" value="Anthracycline_SecMetBiosynth"/>
</dbReference>
<evidence type="ECO:0000313" key="2">
    <source>
        <dbReference type="EMBL" id="SET57490.1"/>
    </source>
</evidence>
<dbReference type="PANTHER" id="PTHR33993">
    <property type="entry name" value="GLYOXALASE-RELATED"/>
    <property type="match status" value="1"/>
</dbReference>
<accession>A0A1I0FH99</accession>
<organism evidence="2 3">
    <name type="scientific">Thalassotalea agarivorans</name>
    <name type="common">Thalassomonas agarivorans</name>
    <dbReference type="NCBI Taxonomy" id="349064"/>
    <lineage>
        <taxon>Bacteria</taxon>
        <taxon>Pseudomonadati</taxon>
        <taxon>Pseudomonadota</taxon>
        <taxon>Gammaproteobacteria</taxon>
        <taxon>Alteromonadales</taxon>
        <taxon>Colwelliaceae</taxon>
        <taxon>Thalassotalea</taxon>
    </lineage>
</organism>
<dbReference type="CDD" id="cd07247">
    <property type="entry name" value="SgaA_N_like"/>
    <property type="match status" value="1"/>
</dbReference>
<sequence>MDNAKIGEMAWLDISVGDASSLKSFYESVVGWKSEAVSMGDYEDYSMLQVDDNKPVAGICHAKGPNAALPPTWLPYFLVSDIKQSVDAVKAQGGELITDIKSYGSDSFVVIKDPAGAACALYQKG</sequence>
<protein>
    <recommendedName>
        <fullName evidence="1">VOC domain-containing protein</fullName>
    </recommendedName>
</protein>
<evidence type="ECO:0000313" key="3">
    <source>
        <dbReference type="Proteomes" id="UP000199308"/>
    </source>
</evidence>
<feature type="domain" description="VOC" evidence="1">
    <location>
        <begin position="8"/>
        <end position="124"/>
    </location>
</feature>
<dbReference type="OrthoDB" id="9793039at2"/>